<dbReference type="AlphaFoldDB" id="A0A3N3E5J1"/>
<dbReference type="OrthoDB" id="6215889at2"/>
<dbReference type="PANTHER" id="PTHR33279">
    <property type="entry name" value="SULFUR CARRIER PROTEIN YEDF-RELATED"/>
    <property type="match status" value="1"/>
</dbReference>
<comment type="caution">
    <text evidence="3">The sequence shown here is derived from an EMBL/GenBank/DDBJ whole genome shotgun (WGS) entry which is preliminary data.</text>
</comment>
<comment type="similarity">
    <text evidence="1">Belongs to the sulfur carrier protein TusA family.</text>
</comment>
<dbReference type="GO" id="GO:0016740">
    <property type="term" value="F:transferase activity"/>
    <property type="evidence" value="ECO:0007669"/>
    <property type="project" value="UniProtKB-KW"/>
</dbReference>
<dbReference type="InterPro" id="IPR036868">
    <property type="entry name" value="TusA-like_sf"/>
</dbReference>
<proteinExistence type="inferred from homology"/>
<sequence>MKDLDLRDQRCPMSLLLAKRRAVELEQGDTLTILIADPSSKSDIISFLQRNSFEVESTQNSNYYSLNVTRGKLPRC</sequence>
<dbReference type="Proteomes" id="UP000278792">
    <property type="component" value="Unassembled WGS sequence"/>
</dbReference>
<evidence type="ECO:0000259" key="2">
    <source>
        <dbReference type="Pfam" id="PF01206"/>
    </source>
</evidence>
<dbReference type="Gene3D" id="3.30.110.40">
    <property type="entry name" value="TusA-like domain"/>
    <property type="match status" value="1"/>
</dbReference>
<dbReference type="CDD" id="cd00291">
    <property type="entry name" value="SirA_YedF_YeeD"/>
    <property type="match status" value="1"/>
</dbReference>
<keyword evidence="3" id="KW-0808">Transferase</keyword>
<evidence type="ECO:0000256" key="1">
    <source>
        <dbReference type="ARBA" id="ARBA00008984"/>
    </source>
</evidence>
<protein>
    <submittedName>
        <fullName evidence="3">Sulfurtransferase TusA family protein</fullName>
    </submittedName>
</protein>
<evidence type="ECO:0000313" key="3">
    <source>
        <dbReference type="EMBL" id="ROV61993.1"/>
    </source>
</evidence>
<dbReference type="SUPFAM" id="SSF64307">
    <property type="entry name" value="SirA-like"/>
    <property type="match status" value="1"/>
</dbReference>
<reference evidence="3 4" key="1">
    <citation type="submission" date="2018-11" db="EMBL/GenBank/DDBJ databases">
        <title>Vibrio ponticus strain CAIM 1751 pathogenic for the snapper Lutjanus guttatus.</title>
        <authorList>
            <person name="Soto-Rodriguez S."/>
            <person name="Lozano-Olvera R."/>
            <person name="Gomez-Gil B."/>
        </authorList>
    </citation>
    <scope>NUCLEOTIDE SEQUENCE [LARGE SCALE GENOMIC DNA]</scope>
    <source>
        <strain evidence="3 4">CAIM 1751</strain>
    </source>
</reference>
<dbReference type="EMBL" id="RKIK01000004">
    <property type="protein sequence ID" value="ROV61993.1"/>
    <property type="molecule type" value="Genomic_DNA"/>
</dbReference>
<dbReference type="PANTHER" id="PTHR33279:SF19">
    <property type="entry name" value="SSL1707 PROTEIN"/>
    <property type="match status" value="1"/>
</dbReference>
<name>A0A3N3E5J1_9VIBR</name>
<dbReference type="Pfam" id="PF01206">
    <property type="entry name" value="TusA"/>
    <property type="match status" value="1"/>
</dbReference>
<dbReference type="InterPro" id="IPR001455">
    <property type="entry name" value="TusA-like"/>
</dbReference>
<gene>
    <name evidence="3" type="ORF">EGH82_02625</name>
</gene>
<evidence type="ECO:0000313" key="4">
    <source>
        <dbReference type="Proteomes" id="UP000278792"/>
    </source>
</evidence>
<accession>A0A3N3E5J1</accession>
<organism evidence="3 4">
    <name type="scientific">Vibrio ponticus</name>
    <dbReference type="NCBI Taxonomy" id="265668"/>
    <lineage>
        <taxon>Bacteria</taxon>
        <taxon>Pseudomonadati</taxon>
        <taxon>Pseudomonadota</taxon>
        <taxon>Gammaproteobacteria</taxon>
        <taxon>Vibrionales</taxon>
        <taxon>Vibrionaceae</taxon>
        <taxon>Vibrio</taxon>
    </lineage>
</organism>
<feature type="domain" description="UPF0033" evidence="2">
    <location>
        <begin position="3"/>
        <end position="68"/>
    </location>
</feature>
<dbReference type="RefSeq" id="WP_075650072.1">
    <property type="nucleotide sequence ID" value="NZ_AP019657.1"/>
</dbReference>